<dbReference type="InParanoid" id="G0R4B4"/>
<sequence length="323" mass="36060">MKQSFLISLIILLFINKFNFLPCPKGTETNVSGDDDNQGNPVNCVNCKPDYYYNGDNFDPGVSECEVCPIPKQEDAIANPARFAVLSVQCDINCPYGTQTEHGQTVYVQQAEECNFCKDNHFYEFFGLPFEPGMSHCEECSIKKVNGSLSALGSDALQYKQCITTCPTGTVTYDGVTNFDLFSWQCVSCNYNFYFDQNEFLPGISTCKPCPVKKIIGAVYNKAEFAKKEIQCDVECPAGTVVKDGKTTFENKKSECVKCAPNFYTEKQEDWVAGIDICFPCPNILIQGAQANYASFATHAVQCKGAFSQFLTFSLIFIYLYFL</sequence>
<protein>
    <submittedName>
        <fullName evidence="2">Immobilization antigen isoform, putative</fullName>
    </submittedName>
</protein>
<dbReference type="Proteomes" id="UP000008983">
    <property type="component" value="Unassembled WGS sequence"/>
</dbReference>
<name>G0R4B4_ICHMU</name>
<proteinExistence type="predicted"/>
<evidence type="ECO:0000313" key="3">
    <source>
        <dbReference type="Proteomes" id="UP000008983"/>
    </source>
</evidence>
<gene>
    <name evidence="2" type="ORF">IMG5_190900</name>
</gene>
<dbReference type="EMBL" id="GL984331">
    <property type="protein sequence ID" value="EGR27694.1"/>
    <property type="molecule type" value="Genomic_DNA"/>
</dbReference>
<evidence type="ECO:0000256" key="1">
    <source>
        <dbReference type="SAM" id="SignalP"/>
    </source>
</evidence>
<dbReference type="AlphaFoldDB" id="G0R4B4"/>
<dbReference type="RefSeq" id="XP_004025146.1">
    <property type="nucleotide sequence ID" value="XM_004025097.1"/>
</dbReference>
<feature type="chain" id="PRO_5003408129" evidence="1">
    <location>
        <begin position="21"/>
        <end position="323"/>
    </location>
</feature>
<feature type="signal peptide" evidence="1">
    <location>
        <begin position="1"/>
        <end position="20"/>
    </location>
</feature>
<keyword evidence="3" id="KW-1185">Reference proteome</keyword>
<dbReference type="Gene3D" id="2.10.50.10">
    <property type="entry name" value="Tumor Necrosis Factor Receptor, subunit A, domain 2"/>
    <property type="match status" value="1"/>
</dbReference>
<reference evidence="2 3" key="1">
    <citation type="submission" date="2011-07" db="EMBL/GenBank/DDBJ databases">
        <authorList>
            <person name="Coyne R."/>
            <person name="Brami D."/>
            <person name="Johnson J."/>
            <person name="Hostetler J."/>
            <person name="Hannick L."/>
            <person name="Clark T."/>
            <person name="Cassidy-Hanley D."/>
            <person name="Inman J."/>
        </authorList>
    </citation>
    <scope>NUCLEOTIDE SEQUENCE [LARGE SCALE GENOMIC DNA]</scope>
    <source>
        <strain evidence="2 3">G5</strain>
    </source>
</reference>
<accession>G0R4B4</accession>
<keyword evidence="1" id="KW-0732">Signal</keyword>
<dbReference type="GeneID" id="14903763"/>
<organism evidence="2 3">
    <name type="scientific">Ichthyophthirius multifiliis</name>
    <name type="common">White spot disease agent</name>
    <name type="synonym">Ich</name>
    <dbReference type="NCBI Taxonomy" id="5932"/>
    <lineage>
        <taxon>Eukaryota</taxon>
        <taxon>Sar</taxon>
        <taxon>Alveolata</taxon>
        <taxon>Ciliophora</taxon>
        <taxon>Intramacronucleata</taxon>
        <taxon>Oligohymenophorea</taxon>
        <taxon>Hymenostomatida</taxon>
        <taxon>Ophryoglenina</taxon>
        <taxon>Ichthyophthirius</taxon>
    </lineage>
</organism>
<evidence type="ECO:0000313" key="2">
    <source>
        <dbReference type="EMBL" id="EGR27694.1"/>
    </source>
</evidence>